<evidence type="ECO:0000313" key="5">
    <source>
        <dbReference type="Proteomes" id="UP000095349"/>
    </source>
</evidence>
<reference evidence="4 5" key="1">
    <citation type="submission" date="2016-09" db="EMBL/GenBank/DDBJ databases">
        <title>Streptomyces rubrolavendulae MJM4426 Genome sequencing and assembly.</title>
        <authorList>
            <person name="Kim J.-G."/>
        </authorList>
    </citation>
    <scope>NUCLEOTIDE SEQUENCE [LARGE SCALE GENOMIC DNA]</scope>
    <source>
        <strain evidence="4 5">MJM4426</strain>
    </source>
</reference>
<feature type="region of interest" description="Disordered" evidence="1">
    <location>
        <begin position="330"/>
        <end position="384"/>
    </location>
</feature>
<keyword evidence="2" id="KW-0472">Membrane</keyword>
<dbReference type="OrthoDB" id="3288614at2"/>
<dbReference type="RefSeq" id="WP_079140109.1">
    <property type="nucleotide sequence ID" value="NZ_CP017316.1"/>
</dbReference>
<dbReference type="Gene3D" id="3.40.50.720">
    <property type="entry name" value="NAD(P)-binding Rossmann-like Domain"/>
    <property type="match status" value="1"/>
</dbReference>
<feature type="transmembrane region" description="Helical" evidence="2">
    <location>
        <begin position="6"/>
        <end position="26"/>
    </location>
</feature>
<sequence length="384" mass="39566">MAVNPPLIAVLGATGFVGSAVLRLLATREVRLRAVSRRPAAVPPGAAADVEVHTADLTEPGAMAAAVEGADTVVLATLYSAATATWRVEDGDSAAERVNVGLARDLVDALAARAPGGPLPRVVFTGAASQVGPTGKEVLDGTEEDRPAGPYDRQKLAAERVLLDAHARGVCLATSLRLPTVFGYGPGSTARDRGVVSAMTRRALAGEPITMWHDGSVRRDLLYVEDLARAVVAGVDHAETLAGRHWLLGTGEGRPLGPVFQQVAVLVSDRTGRPPVPVVSVEPPAHAEAGDFADVTIDASAFRTATGWAPRTPLAEALRRTVDHLAAEAERDRAAEAAGATAAEPLRNPPAEPVRNPAPEPARAPVAEAAPGPSGEERTAGGTA</sequence>
<dbReference type="PANTHER" id="PTHR43245:SF13">
    <property type="entry name" value="UDP-D-APIOSE_UDP-D-XYLOSE SYNTHASE 2"/>
    <property type="match status" value="1"/>
</dbReference>
<dbReference type="InterPro" id="IPR050177">
    <property type="entry name" value="Lipid_A_modif_metabolic_enz"/>
</dbReference>
<protein>
    <submittedName>
        <fullName evidence="4">dTDP-L-rhamnose 4-epimerase</fullName>
        <ecNumber evidence="4">5.1.3.25</ecNumber>
    </submittedName>
</protein>
<feature type="domain" description="NAD-dependent epimerase/dehydratase" evidence="3">
    <location>
        <begin position="8"/>
        <end position="249"/>
    </location>
</feature>
<proteinExistence type="predicted"/>
<dbReference type="EC" id="5.1.3.25" evidence="4"/>
<name>A0A1D8G1W9_9ACTN</name>
<dbReference type="AlphaFoldDB" id="A0A1D8G1W9"/>
<organism evidence="4 5">
    <name type="scientific">Streptomyces rubrolavendulae</name>
    <dbReference type="NCBI Taxonomy" id="285473"/>
    <lineage>
        <taxon>Bacteria</taxon>
        <taxon>Bacillati</taxon>
        <taxon>Actinomycetota</taxon>
        <taxon>Actinomycetes</taxon>
        <taxon>Kitasatosporales</taxon>
        <taxon>Streptomycetaceae</taxon>
        <taxon>Streptomyces</taxon>
    </lineage>
</organism>
<dbReference type="PATRIC" id="fig|285473.5.peg.2385"/>
<evidence type="ECO:0000256" key="1">
    <source>
        <dbReference type="SAM" id="MobiDB-lite"/>
    </source>
</evidence>
<keyword evidence="4" id="KW-0413">Isomerase</keyword>
<dbReference type="EMBL" id="CP017316">
    <property type="protein sequence ID" value="AOT59440.1"/>
    <property type="molecule type" value="Genomic_DNA"/>
</dbReference>
<dbReference type="Proteomes" id="UP000095349">
    <property type="component" value="Chromosome"/>
</dbReference>
<evidence type="ECO:0000259" key="3">
    <source>
        <dbReference type="Pfam" id="PF01370"/>
    </source>
</evidence>
<gene>
    <name evidence="4" type="primary">wbiB</name>
    <name evidence="4" type="ORF">A4G23_02282</name>
</gene>
<dbReference type="KEGG" id="srn:A4G23_02282"/>
<dbReference type="InterPro" id="IPR036291">
    <property type="entry name" value="NAD(P)-bd_dom_sf"/>
</dbReference>
<evidence type="ECO:0000256" key="2">
    <source>
        <dbReference type="SAM" id="Phobius"/>
    </source>
</evidence>
<dbReference type="InterPro" id="IPR001509">
    <property type="entry name" value="Epimerase_deHydtase"/>
</dbReference>
<feature type="compositionally biased region" description="Pro residues" evidence="1">
    <location>
        <begin position="347"/>
        <end position="362"/>
    </location>
</feature>
<feature type="compositionally biased region" description="Basic and acidic residues" evidence="1">
    <location>
        <begin position="375"/>
        <end position="384"/>
    </location>
</feature>
<keyword evidence="2" id="KW-1133">Transmembrane helix</keyword>
<dbReference type="STRING" id="285473.A4G23_02282"/>
<evidence type="ECO:0000313" key="4">
    <source>
        <dbReference type="EMBL" id="AOT59440.1"/>
    </source>
</evidence>
<dbReference type="PANTHER" id="PTHR43245">
    <property type="entry name" value="BIFUNCTIONAL POLYMYXIN RESISTANCE PROTEIN ARNA"/>
    <property type="match status" value="1"/>
</dbReference>
<dbReference type="SUPFAM" id="SSF51735">
    <property type="entry name" value="NAD(P)-binding Rossmann-fold domains"/>
    <property type="match status" value="1"/>
</dbReference>
<dbReference type="GO" id="GO:0016853">
    <property type="term" value="F:isomerase activity"/>
    <property type="evidence" value="ECO:0007669"/>
    <property type="project" value="UniProtKB-KW"/>
</dbReference>
<dbReference type="CDD" id="cd08946">
    <property type="entry name" value="SDR_e"/>
    <property type="match status" value="1"/>
</dbReference>
<accession>A0A1D8G1W9</accession>
<keyword evidence="2" id="KW-0812">Transmembrane</keyword>
<keyword evidence="5" id="KW-1185">Reference proteome</keyword>
<dbReference type="Pfam" id="PF01370">
    <property type="entry name" value="Epimerase"/>
    <property type="match status" value="1"/>
</dbReference>